<feature type="transmembrane region" description="Helical" evidence="2">
    <location>
        <begin position="203"/>
        <end position="227"/>
    </location>
</feature>
<sequence length="508" mass="56226">MLIFTIGHAGYSAVGEALGVALSRSGSRVGAFPHPLLHTVPSLARDKRMEAGVDHGSLLERLPLSSQIILIVYAILFVVSMPLLFAMRNSYGIYQRGFPFLLFYNLAGLFDATMVTLGCSLAVRLWDGNQRLLDRGYQGSTTAAERPNFRKKIILSLLARKRLFGDVNLMFLVLGATALYTGILVLPLVQLGSADDGCILTSVAYIANDVTCVIFVGLLAVVAWLLYDVEVVRLFPLSNFLFLFVITALATSVTWPVMAIAFNSQWPALKKGDSSVVGGFEVVATGKDADAFERLKSFAVREFCVELVLFIEAHNMVIMEILKEFPHEVPSSPQKRFSVAFLDVKEWRKSKGISHPKSDSNSSVTSTDSAGSIWRDGKERCTGTPTSTLSTSPLRKTRWTPLWADHLAHFVDRQNPSALEDLSDHHVEKFRMLLVDFVLQGAPNEINIEGYKRQEAIAKINSGHFAIDVLDRIREEVLDLLANNVWLKFKSIEGRRATVKGGDKAMQC</sequence>
<organism evidence="3 4">
    <name type="scientific">Gonapodya prolifera (strain JEL478)</name>
    <name type="common">Monoblepharis prolifera</name>
    <dbReference type="NCBI Taxonomy" id="1344416"/>
    <lineage>
        <taxon>Eukaryota</taxon>
        <taxon>Fungi</taxon>
        <taxon>Fungi incertae sedis</taxon>
        <taxon>Chytridiomycota</taxon>
        <taxon>Chytridiomycota incertae sedis</taxon>
        <taxon>Monoblepharidomycetes</taxon>
        <taxon>Monoblepharidales</taxon>
        <taxon>Gonapodyaceae</taxon>
        <taxon>Gonapodya</taxon>
    </lineage>
</organism>
<evidence type="ECO:0000256" key="2">
    <source>
        <dbReference type="SAM" id="Phobius"/>
    </source>
</evidence>
<dbReference type="InterPro" id="IPR036305">
    <property type="entry name" value="RGS_sf"/>
</dbReference>
<dbReference type="InterPro" id="IPR044926">
    <property type="entry name" value="RGS_subdomain_2"/>
</dbReference>
<feature type="transmembrane region" description="Helical" evidence="2">
    <location>
        <begin position="98"/>
        <end position="123"/>
    </location>
</feature>
<evidence type="ECO:0000313" key="4">
    <source>
        <dbReference type="Proteomes" id="UP000070544"/>
    </source>
</evidence>
<dbReference type="SUPFAM" id="SSF48097">
    <property type="entry name" value="Regulator of G-protein signaling, RGS"/>
    <property type="match status" value="1"/>
</dbReference>
<reference evidence="3 4" key="1">
    <citation type="journal article" date="2015" name="Genome Biol. Evol.">
        <title>Phylogenomic analyses indicate that early fungi evolved digesting cell walls of algal ancestors of land plants.</title>
        <authorList>
            <person name="Chang Y."/>
            <person name="Wang S."/>
            <person name="Sekimoto S."/>
            <person name="Aerts A.L."/>
            <person name="Choi C."/>
            <person name="Clum A."/>
            <person name="LaButti K.M."/>
            <person name="Lindquist E.A."/>
            <person name="Yee Ngan C."/>
            <person name="Ohm R.A."/>
            <person name="Salamov A.A."/>
            <person name="Grigoriev I.V."/>
            <person name="Spatafora J.W."/>
            <person name="Berbee M.L."/>
        </authorList>
    </citation>
    <scope>NUCLEOTIDE SEQUENCE [LARGE SCALE GENOMIC DNA]</scope>
    <source>
        <strain evidence="3 4">JEL478</strain>
    </source>
</reference>
<evidence type="ECO:0000256" key="1">
    <source>
        <dbReference type="SAM" id="MobiDB-lite"/>
    </source>
</evidence>
<keyword evidence="2" id="KW-1133">Transmembrane helix</keyword>
<feature type="transmembrane region" description="Helical" evidence="2">
    <location>
        <begin position="68"/>
        <end position="86"/>
    </location>
</feature>
<keyword evidence="2" id="KW-0812">Transmembrane</keyword>
<proteinExistence type="predicted"/>
<feature type="compositionally biased region" description="Low complexity" evidence="1">
    <location>
        <begin position="359"/>
        <end position="372"/>
    </location>
</feature>
<dbReference type="Proteomes" id="UP000070544">
    <property type="component" value="Unassembled WGS sequence"/>
</dbReference>
<protein>
    <recommendedName>
        <fullName evidence="5">RGS domain-containing protein</fullName>
    </recommendedName>
</protein>
<evidence type="ECO:0000313" key="3">
    <source>
        <dbReference type="EMBL" id="KXS13104.1"/>
    </source>
</evidence>
<gene>
    <name evidence="3" type="ORF">M427DRAFT_34329</name>
</gene>
<feature type="transmembrane region" description="Helical" evidence="2">
    <location>
        <begin position="239"/>
        <end position="262"/>
    </location>
</feature>
<feature type="region of interest" description="Disordered" evidence="1">
    <location>
        <begin position="351"/>
        <end position="393"/>
    </location>
</feature>
<dbReference type="EMBL" id="KQ965782">
    <property type="protein sequence ID" value="KXS13104.1"/>
    <property type="molecule type" value="Genomic_DNA"/>
</dbReference>
<keyword evidence="4" id="KW-1185">Reference proteome</keyword>
<accession>A0A139A8R6</accession>
<name>A0A139A8R6_GONPJ</name>
<dbReference type="OrthoDB" id="196547at2759"/>
<feature type="compositionally biased region" description="Low complexity" evidence="1">
    <location>
        <begin position="384"/>
        <end position="393"/>
    </location>
</feature>
<keyword evidence="2" id="KW-0472">Membrane</keyword>
<dbReference type="Gene3D" id="1.10.167.10">
    <property type="entry name" value="Regulator of G-protein Signalling 4, domain 2"/>
    <property type="match status" value="1"/>
</dbReference>
<feature type="transmembrane region" description="Helical" evidence="2">
    <location>
        <begin position="169"/>
        <end position="191"/>
    </location>
</feature>
<evidence type="ECO:0008006" key="5">
    <source>
        <dbReference type="Google" id="ProtNLM"/>
    </source>
</evidence>
<dbReference type="AlphaFoldDB" id="A0A139A8R6"/>